<dbReference type="AlphaFoldDB" id="A0A3M7P5H9"/>
<accession>A0A3M7P5H9</accession>
<evidence type="ECO:0000313" key="1">
    <source>
        <dbReference type="EMBL" id="RMZ94302.1"/>
    </source>
</evidence>
<organism evidence="1 2">
    <name type="scientific">Brachionus plicatilis</name>
    <name type="common">Marine rotifer</name>
    <name type="synonym">Brachionus muelleri</name>
    <dbReference type="NCBI Taxonomy" id="10195"/>
    <lineage>
        <taxon>Eukaryota</taxon>
        <taxon>Metazoa</taxon>
        <taxon>Spiralia</taxon>
        <taxon>Gnathifera</taxon>
        <taxon>Rotifera</taxon>
        <taxon>Eurotatoria</taxon>
        <taxon>Monogononta</taxon>
        <taxon>Pseudotrocha</taxon>
        <taxon>Ploima</taxon>
        <taxon>Brachionidae</taxon>
        <taxon>Brachionus</taxon>
    </lineage>
</organism>
<sequence>MKIQPIPIYHVYHVYWSKEVVFKFLEELYLFSNAQNPQGYCRDLILVQDMITILGLHNLSIY</sequence>
<evidence type="ECO:0000313" key="2">
    <source>
        <dbReference type="Proteomes" id="UP000276133"/>
    </source>
</evidence>
<dbReference type="Proteomes" id="UP000276133">
    <property type="component" value="Unassembled WGS sequence"/>
</dbReference>
<proteinExistence type="predicted"/>
<gene>
    <name evidence="1" type="ORF">BpHYR1_049294</name>
</gene>
<dbReference type="EMBL" id="REGN01013158">
    <property type="protein sequence ID" value="RMZ94302.1"/>
    <property type="molecule type" value="Genomic_DNA"/>
</dbReference>
<comment type="caution">
    <text evidence="1">The sequence shown here is derived from an EMBL/GenBank/DDBJ whole genome shotgun (WGS) entry which is preliminary data.</text>
</comment>
<reference evidence="1 2" key="1">
    <citation type="journal article" date="2018" name="Sci. Rep.">
        <title>Genomic signatures of local adaptation to the degree of environmental predictability in rotifers.</title>
        <authorList>
            <person name="Franch-Gras L."/>
            <person name="Hahn C."/>
            <person name="Garcia-Roger E.M."/>
            <person name="Carmona M.J."/>
            <person name="Serra M."/>
            <person name="Gomez A."/>
        </authorList>
    </citation>
    <scope>NUCLEOTIDE SEQUENCE [LARGE SCALE GENOMIC DNA]</scope>
    <source>
        <strain evidence="1">HYR1</strain>
    </source>
</reference>
<name>A0A3M7P5H9_BRAPC</name>
<protein>
    <submittedName>
        <fullName evidence="1">Uncharacterized protein</fullName>
    </submittedName>
</protein>
<keyword evidence="2" id="KW-1185">Reference proteome</keyword>